<dbReference type="GO" id="GO:0016787">
    <property type="term" value="F:hydrolase activity"/>
    <property type="evidence" value="ECO:0007669"/>
    <property type="project" value="UniProtKB-KW"/>
</dbReference>
<name>A0A4Y2XA72_ARAVE</name>
<dbReference type="Proteomes" id="UP000499080">
    <property type="component" value="Unassembled WGS sequence"/>
</dbReference>
<dbReference type="CDD" id="cd09274">
    <property type="entry name" value="RNase_HI_RT_Ty3"/>
    <property type="match status" value="1"/>
</dbReference>
<dbReference type="GO" id="GO:0003676">
    <property type="term" value="F:nucleic acid binding"/>
    <property type="evidence" value="ECO:0007669"/>
    <property type="project" value="InterPro"/>
</dbReference>
<keyword evidence="4" id="KW-0255">Endonuclease</keyword>
<dbReference type="GO" id="GO:0003964">
    <property type="term" value="F:RNA-directed DNA polymerase activity"/>
    <property type="evidence" value="ECO:0007669"/>
    <property type="project" value="UniProtKB-KW"/>
</dbReference>
<dbReference type="OrthoDB" id="7756796at2759"/>
<dbReference type="FunFam" id="3.10.20.370:FF:000001">
    <property type="entry name" value="Retrovirus-related Pol polyprotein from transposon 17.6-like protein"/>
    <property type="match status" value="1"/>
</dbReference>
<dbReference type="Gene3D" id="3.10.20.370">
    <property type="match status" value="1"/>
</dbReference>
<evidence type="ECO:0000256" key="3">
    <source>
        <dbReference type="ARBA" id="ARBA00022722"/>
    </source>
</evidence>
<keyword evidence="2" id="KW-0548">Nucleotidyltransferase</keyword>
<sequence length="604" mass="69427">MEGIFPPDCLKLFEQNELADVQNEQINSFSSKIQNKLPFFSAVLDNESFDLTHIFDSSLRGQVQHLVKGYEPAKEPKGTDLRLNVALSDEIPVSQRSRRMPFAEQKIVDKQIDEWLEKGIIKPSCSDYASPILLTKKRDGTHRLCVDFRKLNKKVVKYSFPMAQIEEQGKPIELHTDASSHGFGAVLLQRSDDGELHPIHYMSKKTLPQQEKLSSYELEVLAIVEALKKFRSYLLGTNIKIVTDCDGFQKTMQKRDLTPKIARWSLLLEEFEYQVAYRSGQQMRHVDALSRNAVCMVTRSQSEITRKIATAQEADEHIHLLKTLVEKGLRDDYIMKENVLKRGKGEGLLNPIPKDNIPLSTYHVEFIGPLPSTNKRYQHIFTVVDAFAKFVWFYPVKTTLVAEALQKLKIQQIVFGNPSRIISDKGFAFTSKDFEDYCKDEGIQHIQITTGVPRANSQIERMHGTLIPVLAKLSIDDPAKRFKFVPDVQRIMNSTVSRSTKFTPFELVTGVKMRNKAVLKIKEILDEEYMNSIIQEKETIREEAKVNIFKVQEENRRQYNRRRRTAPIYKINDLVAINRTQLGGGLKLKPKFLGPYKVVKFKPH</sequence>
<dbReference type="SUPFAM" id="SSF56672">
    <property type="entry name" value="DNA/RNA polymerases"/>
    <property type="match status" value="1"/>
</dbReference>
<evidence type="ECO:0000259" key="7">
    <source>
        <dbReference type="PROSITE" id="PS50994"/>
    </source>
</evidence>
<keyword evidence="3" id="KW-0540">Nuclease</keyword>
<dbReference type="Pfam" id="PF17917">
    <property type="entry name" value="RT_RNaseH"/>
    <property type="match status" value="1"/>
</dbReference>
<dbReference type="PROSITE" id="PS50994">
    <property type="entry name" value="INTEGRASE"/>
    <property type="match status" value="1"/>
</dbReference>
<dbReference type="GO" id="GO:0004519">
    <property type="term" value="F:endonuclease activity"/>
    <property type="evidence" value="ECO:0007669"/>
    <property type="project" value="UniProtKB-KW"/>
</dbReference>
<evidence type="ECO:0000256" key="2">
    <source>
        <dbReference type="ARBA" id="ARBA00022695"/>
    </source>
</evidence>
<dbReference type="InterPro" id="IPR001584">
    <property type="entry name" value="Integrase_cat-core"/>
</dbReference>
<evidence type="ECO:0000256" key="4">
    <source>
        <dbReference type="ARBA" id="ARBA00022759"/>
    </source>
</evidence>
<dbReference type="InterPro" id="IPR041373">
    <property type="entry name" value="RT_RNaseH"/>
</dbReference>
<dbReference type="PANTHER" id="PTHR37984">
    <property type="entry name" value="PROTEIN CBG26694"/>
    <property type="match status" value="1"/>
</dbReference>
<dbReference type="InterPro" id="IPR050951">
    <property type="entry name" value="Retrovirus_Pol_polyprotein"/>
</dbReference>
<dbReference type="SUPFAM" id="SSF53098">
    <property type="entry name" value="Ribonuclease H-like"/>
    <property type="match status" value="1"/>
</dbReference>
<dbReference type="InterPro" id="IPR012337">
    <property type="entry name" value="RNaseH-like_sf"/>
</dbReference>
<keyword evidence="5" id="KW-0378">Hydrolase</keyword>
<evidence type="ECO:0000313" key="9">
    <source>
        <dbReference type="Proteomes" id="UP000499080"/>
    </source>
</evidence>
<dbReference type="Gene3D" id="3.10.10.10">
    <property type="entry name" value="HIV Type 1 Reverse Transcriptase, subunit A, domain 1"/>
    <property type="match status" value="1"/>
</dbReference>
<gene>
    <name evidence="8" type="primary">pol_3500</name>
    <name evidence="8" type="ORF">AVEN_189447_1</name>
</gene>
<dbReference type="Pfam" id="PF00665">
    <property type="entry name" value="rve"/>
    <property type="match status" value="1"/>
</dbReference>
<evidence type="ECO:0000256" key="5">
    <source>
        <dbReference type="ARBA" id="ARBA00022801"/>
    </source>
</evidence>
<dbReference type="GO" id="GO:0015074">
    <property type="term" value="P:DNA integration"/>
    <property type="evidence" value="ECO:0007669"/>
    <property type="project" value="InterPro"/>
</dbReference>
<dbReference type="InterPro" id="IPR043502">
    <property type="entry name" value="DNA/RNA_pol_sf"/>
</dbReference>
<accession>A0A4Y2XA72</accession>
<proteinExistence type="predicted"/>
<dbReference type="AlphaFoldDB" id="A0A4Y2XA72"/>
<evidence type="ECO:0000313" key="8">
    <source>
        <dbReference type="EMBL" id="GBO45854.1"/>
    </source>
</evidence>
<reference evidence="8 9" key="1">
    <citation type="journal article" date="2019" name="Sci. Rep.">
        <title>Orb-weaving spider Araneus ventricosus genome elucidates the spidroin gene catalogue.</title>
        <authorList>
            <person name="Kono N."/>
            <person name="Nakamura H."/>
            <person name="Ohtoshi R."/>
            <person name="Moran D.A.P."/>
            <person name="Shinohara A."/>
            <person name="Yoshida Y."/>
            <person name="Fujiwara M."/>
            <person name="Mori M."/>
            <person name="Tomita M."/>
            <person name="Arakawa K."/>
        </authorList>
    </citation>
    <scope>NUCLEOTIDE SEQUENCE [LARGE SCALE GENOMIC DNA]</scope>
</reference>
<dbReference type="InterPro" id="IPR036397">
    <property type="entry name" value="RNaseH_sf"/>
</dbReference>
<comment type="caution">
    <text evidence="8">The sequence shown here is derived from an EMBL/GenBank/DDBJ whole genome shotgun (WGS) entry which is preliminary data.</text>
</comment>
<keyword evidence="6" id="KW-0695">RNA-directed DNA polymerase</keyword>
<protein>
    <submittedName>
        <fullName evidence="8">Pro-Pol polyprotein</fullName>
    </submittedName>
</protein>
<evidence type="ECO:0000256" key="1">
    <source>
        <dbReference type="ARBA" id="ARBA00022679"/>
    </source>
</evidence>
<feature type="domain" description="Integrase catalytic" evidence="7">
    <location>
        <begin position="354"/>
        <end position="512"/>
    </location>
</feature>
<organism evidence="8 9">
    <name type="scientific">Araneus ventricosus</name>
    <name type="common">Orbweaver spider</name>
    <name type="synonym">Epeira ventricosa</name>
    <dbReference type="NCBI Taxonomy" id="182803"/>
    <lineage>
        <taxon>Eukaryota</taxon>
        <taxon>Metazoa</taxon>
        <taxon>Ecdysozoa</taxon>
        <taxon>Arthropoda</taxon>
        <taxon>Chelicerata</taxon>
        <taxon>Arachnida</taxon>
        <taxon>Araneae</taxon>
        <taxon>Araneomorphae</taxon>
        <taxon>Entelegynae</taxon>
        <taxon>Araneoidea</taxon>
        <taxon>Araneidae</taxon>
        <taxon>Araneus</taxon>
    </lineage>
</organism>
<dbReference type="EMBL" id="BGPR01073168">
    <property type="protein sequence ID" value="GBO45854.1"/>
    <property type="molecule type" value="Genomic_DNA"/>
</dbReference>
<evidence type="ECO:0000256" key="6">
    <source>
        <dbReference type="ARBA" id="ARBA00022918"/>
    </source>
</evidence>
<dbReference type="Gene3D" id="3.30.420.10">
    <property type="entry name" value="Ribonuclease H-like superfamily/Ribonuclease H"/>
    <property type="match status" value="1"/>
</dbReference>
<dbReference type="PANTHER" id="PTHR37984:SF5">
    <property type="entry name" value="PROTEIN NYNRIN-LIKE"/>
    <property type="match status" value="1"/>
</dbReference>
<keyword evidence="1" id="KW-0808">Transferase</keyword>
<dbReference type="GO" id="GO:0042575">
    <property type="term" value="C:DNA polymerase complex"/>
    <property type="evidence" value="ECO:0007669"/>
    <property type="project" value="UniProtKB-ARBA"/>
</dbReference>
<keyword evidence="9" id="KW-1185">Reference proteome</keyword>